<dbReference type="AlphaFoldDB" id="W7YAY3"/>
<evidence type="ECO:0000313" key="3">
    <source>
        <dbReference type="Proteomes" id="UP000019402"/>
    </source>
</evidence>
<sequence>MVNLVENSVLLDKHKLVYYETGQGIPILFVHGITTYSFIWRKVVPYFVKDYRVIVVDLLGCGHSDLRTDISFGIANQARFLWMLLDKLGIEKLHVVAHDVGGGVAQIMSVVRPGALLSVSLLNAVAYDFWPVQPITSMRIPILRQFAVATLDGGTLRLIIKRGLFRQEACTEELFQLFKSSFHTKEGRNAFLHFAGCLDNSDLLMISEALHGLDTNFLVVRGDNDVYLSPSIAEKLAKKLKCAKKVNIPMAGHFMQEDVPDVLASTILGFIREVSI</sequence>
<organism evidence="2 3">
    <name type="scientific">Saccharicrinis fermentans DSM 9555 = JCM 21142</name>
    <dbReference type="NCBI Taxonomy" id="869213"/>
    <lineage>
        <taxon>Bacteria</taxon>
        <taxon>Pseudomonadati</taxon>
        <taxon>Bacteroidota</taxon>
        <taxon>Bacteroidia</taxon>
        <taxon>Marinilabiliales</taxon>
        <taxon>Marinilabiliaceae</taxon>
        <taxon>Saccharicrinis</taxon>
    </lineage>
</organism>
<dbReference type="GO" id="GO:0046464">
    <property type="term" value="P:acylglycerol catabolic process"/>
    <property type="evidence" value="ECO:0007669"/>
    <property type="project" value="TreeGrafter"/>
</dbReference>
<name>W7YAY3_9BACT</name>
<dbReference type="InterPro" id="IPR050266">
    <property type="entry name" value="AB_hydrolase_sf"/>
</dbReference>
<feature type="domain" description="AB hydrolase-1" evidence="1">
    <location>
        <begin position="26"/>
        <end position="258"/>
    </location>
</feature>
<evidence type="ECO:0000313" key="2">
    <source>
        <dbReference type="EMBL" id="GAF01526.1"/>
    </source>
</evidence>
<dbReference type="PANTHER" id="PTHR43798">
    <property type="entry name" value="MONOACYLGLYCEROL LIPASE"/>
    <property type="match status" value="1"/>
</dbReference>
<protein>
    <submittedName>
        <fullName evidence="2">Haloalkane dehalogenase</fullName>
    </submittedName>
</protein>
<dbReference type="STRING" id="869213.GCA_000517085_04532"/>
<dbReference type="Pfam" id="PF00561">
    <property type="entry name" value="Abhydrolase_1"/>
    <property type="match status" value="1"/>
</dbReference>
<dbReference type="EMBL" id="BAMD01000001">
    <property type="protein sequence ID" value="GAF01526.1"/>
    <property type="molecule type" value="Genomic_DNA"/>
</dbReference>
<keyword evidence="3" id="KW-1185">Reference proteome</keyword>
<dbReference type="OrthoDB" id="2247630at2"/>
<reference evidence="2 3" key="1">
    <citation type="journal article" date="2014" name="Genome Announc.">
        <title>Draft Genome Sequence of Cytophaga fermentans JCM 21142T, a Facultative Anaerobe Isolated from Marine Mud.</title>
        <authorList>
            <person name="Starns D."/>
            <person name="Oshima K."/>
            <person name="Suda W."/>
            <person name="Iino T."/>
            <person name="Yuki M."/>
            <person name="Inoue J."/>
            <person name="Kitamura K."/>
            <person name="Iida T."/>
            <person name="Darby A."/>
            <person name="Hattori M."/>
            <person name="Ohkuma M."/>
        </authorList>
    </citation>
    <scope>NUCLEOTIDE SEQUENCE [LARGE SCALE GENOMIC DNA]</scope>
    <source>
        <strain evidence="2 3">JCM 21142</strain>
    </source>
</reference>
<dbReference type="InterPro" id="IPR029058">
    <property type="entry name" value="AB_hydrolase_fold"/>
</dbReference>
<dbReference type="Proteomes" id="UP000019402">
    <property type="component" value="Unassembled WGS sequence"/>
</dbReference>
<dbReference type="SUPFAM" id="SSF53474">
    <property type="entry name" value="alpha/beta-Hydrolases"/>
    <property type="match status" value="1"/>
</dbReference>
<dbReference type="Gene3D" id="3.40.50.1820">
    <property type="entry name" value="alpha/beta hydrolase"/>
    <property type="match status" value="1"/>
</dbReference>
<dbReference type="PANTHER" id="PTHR43798:SF33">
    <property type="entry name" value="HYDROLASE, PUTATIVE (AFU_ORTHOLOGUE AFUA_2G14860)-RELATED"/>
    <property type="match status" value="1"/>
</dbReference>
<dbReference type="GO" id="GO:0047372">
    <property type="term" value="F:monoacylglycerol lipase activity"/>
    <property type="evidence" value="ECO:0007669"/>
    <property type="project" value="TreeGrafter"/>
</dbReference>
<accession>W7YAY3</accession>
<dbReference type="InterPro" id="IPR000073">
    <property type="entry name" value="AB_hydrolase_1"/>
</dbReference>
<proteinExistence type="predicted"/>
<dbReference type="eggNOG" id="COG0596">
    <property type="taxonomic scope" value="Bacteria"/>
</dbReference>
<dbReference type="RefSeq" id="WP_027473735.1">
    <property type="nucleotide sequence ID" value="NZ_BAMD01000001.1"/>
</dbReference>
<comment type="caution">
    <text evidence="2">The sequence shown here is derived from an EMBL/GenBank/DDBJ whole genome shotgun (WGS) entry which is preliminary data.</text>
</comment>
<evidence type="ECO:0000259" key="1">
    <source>
        <dbReference type="Pfam" id="PF00561"/>
    </source>
</evidence>
<dbReference type="GO" id="GO:0016020">
    <property type="term" value="C:membrane"/>
    <property type="evidence" value="ECO:0007669"/>
    <property type="project" value="TreeGrafter"/>
</dbReference>
<gene>
    <name evidence="2" type="ORF">JCM21142_134</name>
</gene>
<dbReference type="PRINTS" id="PR00111">
    <property type="entry name" value="ABHYDROLASE"/>
</dbReference>